<evidence type="ECO:0000313" key="2">
    <source>
        <dbReference type="EMBL" id="SDQ89689.1"/>
    </source>
</evidence>
<feature type="domain" description="GerMN" evidence="1">
    <location>
        <begin position="229"/>
        <end position="321"/>
    </location>
</feature>
<dbReference type="InterPro" id="IPR019606">
    <property type="entry name" value="GerMN"/>
</dbReference>
<protein>
    <submittedName>
        <fullName evidence="2">Sporulation and spore germination</fullName>
    </submittedName>
</protein>
<keyword evidence="3" id="KW-1185">Reference proteome</keyword>
<dbReference type="STRING" id="35622.SAMN04489764_2537"/>
<dbReference type="Pfam" id="PF25976">
    <property type="entry name" value="LpqB_N"/>
    <property type="match status" value="1"/>
</dbReference>
<evidence type="ECO:0000259" key="1">
    <source>
        <dbReference type="SMART" id="SM00909"/>
    </source>
</evidence>
<evidence type="ECO:0000313" key="3">
    <source>
        <dbReference type="Proteomes" id="UP000217103"/>
    </source>
</evidence>
<name>A0A1H1EMF2_9ACTN</name>
<dbReference type="AlphaFoldDB" id="A0A1H1EMF2"/>
<dbReference type="Pfam" id="PF10646">
    <property type="entry name" value="Germane"/>
    <property type="match status" value="1"/>
</dbReference>
<accession>A0A1H1EMF2</accession>
<dbReference type="Pfam" id="PF10647">
    <property type="entry name" value="Gmad1"/>
    <property type="match status" value="1"/>
</dbReference>
<reference evidence="2 3" key="1">
    <citation type="submission" date="2016-10" db="EMBL/GenBank/DDBJ databases">
        <authorList>
            <person name="de Groot N.N."/>
        </authorList>
    </citation>
    <scope>NUCLEOTIDE SEQUENCE [LARGE SCALE GENOMIC DNA]</scope>
    <source>
        <strain evidence="2 3">DSM 43794</strain>
    </source>
</reference>
<dbReference type="SMART" id="SM00909">
    <property type="entry name" value="Germane"/>
    <property type="match status" value="1"/>
</dbReference>
<organism evidence="2 3">
    <name type="scientific">Thermostaphylospora chromogena</name>
    <dbReference type="NCBI Taxonomy" id="35622"/>
    <lineage>
        <taxon>Bacteria</taxon>
        <taxon>Bacillati</taxon>
        <taxon>Actinomycetota</taxon>
        <taxon>Actinomycetes</taxon>
        <taxon>Streptosporangiales</taxon>
        <taxon>Thermomonosporaceae</taxon>
        <taxon>Thermostaphylospora</taxon>
    </lineage>
</organism>
<dbReference type="EMBL" id="FNKK01000002">
    <property type="protein sequence ID" value="SDQ89689.1"/>
    <property type="molecule type" value="Genomic_DNA"/>
</dbReference>
<dbReference type="InterPro" id="IPR059026">
    <property type="entry name" value="LpqB_N"/>
</dbReference>
<sequence>MIGGRSGARRGTRAVFGRGAAAVAAALALVLSGSACAIIPMGGAPASYRDVVKGDPLRRPYVRVIAMPPRKEWTPRQVVAGFLSAMAAVDDPRYAVARQYLVEEAARTWRPEVGVTIYDKGTLGDQPPPAEDATEETVTLKGTVTGAIDIEGKYRAEATPQGRALEQSFRLVKQPQGWRITQVPDGLLLSEDDVRRNYRSVKLYYLDHRREGLVADEVRIPVNPSVDFAESMLRRLLEGPTSTLSDAVTNALPAGTELLGVSTEDDRIIVDLNSAATNAISADGGDGVEAMAAQIGWTLDQLTERWEIEIRVNGEPFYPSGGSLVVRYDDYGRYDRWLNPEHKPVYLVRDGALHVLVNEGEPEPVPGAAGRADELDPDVAISGSEPARVATLSGDRRSIDVAELAPNGQWARWITGTDLTRPSWDRYDNLWTVDRVGERESRVLRHDGTRQTRVAAPWLEAVGVREMRVARDGVRVAAIVEDEQGVHVRVGTILIKGSETRMVNPRTVLTAAEGEEIVDIVWRDATTLLVLTGGKAGRGLQAISVTGGVAETYKSAACINTLSALGDRVLAGARCAEDSKPQVLAWDATKQAWIPLLSASAVGPRLPLD</sequence>
<proteinExistence type="predicted"/>
<dbReference type="Proteomes" id="UP000217103">
    <property type="component" value="Unassembled WGS sequence"/>
</dbReference>
<gene>
    <name evidence="2" type="ORF">SAMN04489764_2537</name>
</gene>
<dbReference type="InterPro" id="IPR018910">
    <property type="entry name" value="LpqB_C"/>
</dbReference>